<dbReference type="AlphaFoldDB" id="A0A9W6IJZ4"/>
<accession>A0A9W6IJZ4</accession>
<proteinExistence type="predicted"/>
<dbReference type="Proteomes" id="UP001143486">
    <property type="component" value="Unassembled WGS sequence"/>
</dbReference>
<dbReference type="EMBL" id="BSFE01000001">
    <property type="protein sequence ID" value="GLK50899.1"/>
    <property type="molecule type" value="Genomic_DNA"/>
</dbReference>
<dbReference type="Pfam" id="PF08241">
    <property type="entry name" value="Methyltransf_11"/>
    <property type="match status" value="1"/>
</dbReference>
<feature type="domain" description="Methyltransferase type 11" evidence="1">
    <location>
        <begin position="23"/>
        <end position="116"/>
    </location>
</feature>
<protein>
    <recommendedName>
        <fullName evidence="1">Methyltransferase type 11 domain-containing protein</fullName>
    </recommendedName>
</protein>
<dbReference type="RefSeq" id="WP_271185296.1">
    <property type="nucleotide sequence ID" value="NZ_BSFE01000001.1"/>
</dbReference>
<evidence type="ECO:0000259" key="1">
    <source>
        <dbReference type="Pfam" id="PF08241"/>
    </source>
</evidence>
<dbReference type="Gene3D" id="3.40.50.150">
    <property type="entry name" value="Vaccinia Virus protein VP39"/>
    <property type="match status" value="1"/>
</dbReference>
<reference evidence="2" key="2">
    <citation type="submission" date="2023-01" db="EMBL/GenBank/DDBJ databases">
        <authorList>
            <person name="Sun Q."/>
            <person name="Evtushenko L."/>
        </authorList>
    </citation>
    <scope>NUCLEOTIDE SEQUENCE</scope>
    <source>
        <strain evidence="2">VKM B-1513</strain>
    </source>
</reference>
<dbReference type="GO" id="GO:0008757">
    <property type="term" value="F:S-adenosylmethionine-dependent methyltransferase activity"/>
    <property type="evidence" value="ECO:0007669"/>
    <property type="project" value="InterPro"/>
</dbReference>
<dbReference type="InterPro" id="IPR013216">
    <property type="entry name" value="Methyltransf_11"/>
</dbReference>
<evidence type="ECO:0000313" key="3">
    <source>
        <dbReference type="Proteomes" id="UP001143486"/>
    </source>
</evidence>
<keyword evidence="3" id="KW-1185">Reference proteome</keyword>
<organism evidence="2 3">
    <name type="scientific">Maricaulis virginensis</name>
    <dbReference type="NCBI Taxonomy" id="144022"/>
    <lineage>
        <taxon>Bacteria</taxon>
        <taxon>Pseudomonadati</taxon>
        <taxon>Pseudomonadota</taxon>
        <taxon>Alphaproteobacteria</taxon>
        <taxon>Maricaulales</taxon>
        <taxon>Maricaulaceae</taxon>
        <taxon>Maricaulis</taxon>
    </lineage>
</organism>
<gene>
    <name evidence="2" type="ORF">GCM10017621_04070</name>
</gene>
<sequence>MLEAHWCQYFSDRIEEGGVPSLLDLACGEGEVLRFADQVFAQRSEESPKAFCCDIAPAAVGMASGALNALPVAADSAALPFADAAVFCAVSQYGLEYAGQAAFFEAARVIGEGGRLHALVHCRGGVVERACGDVAGLLSAVIDSGLFGRMANYAETIPQAAAGTIPDTRARECVDRLRSALNAVGEALAVASPGPAREHVARLVTDCQTLAARLGHYAPGDVSTWIKGQKSDTEAFLYRMNSMLDVAQSEDDMRAVIGRLEAAGLTVEALSVLEAPGQSGALAWVVDAQRGSVS</sequence>
<dbReference type="SUPFAM" id="SSF53335">
    <property type="entry name" value="S-adenosyl-L-methionine-dependent methyltransferases"/>
    <property type="match status" value="1"/>
</dbReference>
<name>A0A9W6IJZ4_9PROT</name>
<dbReference type="InterPro" id="IPR029063">
    <property type="entry name" value="SAM-dependent_MTases_sf"/>
</dbReference>
<comment type="caution">
    <text evidence="2">The sequence shown here is derived from an EMBL/GenBank/DDBJ whole genome shotgun (WGS) entry which is preliminary data.</text>
</comment>
<evidence type="ECO:0000313" key="2">
    <source>
        <dbReference type="EMBL" id="GLK50899.1"/>
    </source>
</evidence>
<reference evidence="2" key="1">
    <citation type="journal article" date="2014" name="Int. J. Syst. Evol. Microbiol.">
        <title>Complete genome sequence of Corynebacterium casei LMG S-19264T (=DSM 44701T), isolated from a smear-ripened cheese.</title>
        <authorList>
            <consortium name="US DOE Joint Genome Institute (JGI-PGF)"/>
            <person name="Walter F."/>
            <person name="Albersmeier A."/>
            <person name="Kalinowski J."/>
            <person name="Ruckert C."/>
        </authorList>
    </citation>
    <scope>NUCLEOTIDE SEQUENCE</scope>
    <source>
        <strain evidence="2">VKM B-1513</strain>
    </source>
</reference>